<accession>A0A152A161</accession>
<sequence>MSKSPNDENLYRKTSDNMSKGSNGLFGKLKNLTAVNTDSNNSNNNNNNSESVENNEQQIDEKDPEETFLNSKPKTIIDGAAKGIISLGSGFVNGATGIISKPIEGVRKDGFTGFFKGVAKGLSGVVILPVVGVMEFVSYSFQGIVNTPLTIIDAMKNQPKEMELKPIVIESKPVFFGCPLKDSLLAAKELKVPHIISICIEYILTKKHETGIFRINGSVALITEIQKRFESAEIHSIEDLSTEYTYEICGVFKAYFRYLPESLISQDKVSQLLNIQKSSNSIEDKIEPIRKIMHSIDDPNYTVLYKCTEFLFNISQNSKENLMTPSNLSIIFGISWLRPSETDIQEIANANTIVFIFISNFKKIFTKPPNYNIIE</sequence>
<keyword evidence="3" id="KW-0963">Cytoplasm</keyword>
<dbReference type="InParanoid" id="A0A152A161"/>
<protein>
    <submittedName>
        <fullName evidence="7">RhoGAP domain-containing protein</fullName>
    </submittedName>
</protein>
<dbReference type="GO" id="GO:0005737">
    <property type="term" value="C:cytoplasm"/>
    <property type="evidence" value="ECO:0007669"/>
    <property type="project" value="UniProtKB-SubCell"/>
</dbReference>
<dbReference type="SUPFAM" id="SSF48350">
    <property type="entry name" value="GTPase activation domain, GAP"/>
    <property type="match status" value="1"/>
</dbReference>
<proteinExistence type="predicted"/>
<dbReference type="EMBL" id="LODT01000020">
    <property type="protein sequence ID" value="KYQ99943.1"/>
    <property type="molecule type" value="Genomic_DNA"/>
</dbReference>
<dbReference type="OMA" id="ACIFKSY"/>
<dbReference type="PANTHER" id="PTHR23176:SF122">
    <property type="entry name" value="RHO GTPASE-ACTIVATING PROTEIN GACC-RELATED"/>
    <property type="match status" value="1"/>
</dbReference>
<keyword evidence="2" id="KW-0343">GTPase activation</keyword>
<dbReference type="InterPro" id="IPR050729">
    <property type="entry name" value="Rho-GAP"/>
</dbReference>
<dbReference type="Proteomes" id="UP000076078">
    <property type="component" value="Unassembled WGS sequence"/>
</dbReference>
<dbReference type="CDD" id="cd00159">
    <property type="entry name" value="RhoGAP"/>
    <property type="match status" value="1"/>
</dbReference>
<feature type="region of interest" description="Disordered" evidence="5">
    <location>
        <begin position="1"/>
        <end position="71"/>
    </location>
</feature>
<evidence type="ECO:0000256" key="1">
    <source>
        <dbReference type="ARBA" id="ARBA00004496"/>
    </source>
</evidence>
<dbReference type="FunCoup" id="A0A152A161">
    <property type="interactions" value="18"/>
</dbReference>
<dbReference type="SMART" id="SM00324">
    <property type="entry name" value="RhoGAP"/>
    <property type="match status" value="1"/>
</dbReference>
<dbReference type="InterPro" id="IPR000198">
    <property type="entry name" value="RhoGAP_dom"/>
</dbReference>
<evidence type="ECO:0000313" key="7">
    <source>
        <dbReference type="EMBL" id="KYQ99943.1"/>
    </source>
</evidence>
<feature type="domain" description="Rho-GAP" evidence="6">
    <location>
        <begin position="178"/>
        <end position="365"/>
    </location>
</feature>
<evidence type="ECO:0000256" key="4">
    <source>
        <dbReference type="ARBA" id="ARBA00037092"/>
    </source>
</evidence>
<dbReference type="GO" id="GO:0007165">
    <property type="term" value="P:signal transduction"/>
    <property type="evidence" value="ECO:0007669"/>
    <property type="project" value="InterPro"/>
</dbReference>
<dbReference type="Gene3D" id="1.10.555.10">
    <property type="entry name" value="Rho GTPase activation protein"/>
    <property type="match status" value="1"/>
</dbReference>
<dbReference type="STRING" id="361077.A0A152A161"/>
<keyword evidence="8" id="KW-1185">Reference proteome</keyword>
<dbReference type="GO" id="GO:0005096">
    <property type="term" value="F:GTPase activator activity"/>
    <property type="evidence" value="ECO:0007669"/>
    <property type="project" value="UniProtKB-KW"/>
</dbReference>
<dbReference type="OrthoDB" id="79452at2759"/>
<dbReference type="AlphaFoldDB" id="A0A152A161"/>
<gene>
    <name evidence="7" type="ORF">DLAC_03911</name>
</gene>
<comment type="subcellular location">
    <subcellularLocation>
        <location evidence="1">Cytoplasm</location>
    </subcellularLocation>
</comment>
<evidence type="ECO:0000256" key="2">
    <source>
        <dbReference type="ARBA" id="ARBA00022468"/>
    </source>
</evidence>
<feature type="compositionally biased region" description="Low complexity" evidence="5">
    <location>
        <begin position="39"/>
        <end position="56"/>
    </location>
</feature>
<evidence type="ECO:0000259" key="6">
    <source>
        <dbReference type="PROSITE" id="PS50238"/>
    </source>
</evidence>
<dbReference type="PANTHER" id="PTHR23176">
    <property type="entry name" value="RHO/RAC/CDC GTPASE-ACTIVATING PROTEIN"/>
    <property type="match status" value="1"/>
</dbReference>
<name>A0A152A161_TIELA</name>
<comment type="function">
    <text evidence="4">Rho GTPase-activating protein involved in the signal transduction pathway.</text>
</comment>
<evidence type="ECO:0000313" key="8">
    <source>
        <dbReference type="Proteomes" id="UP000076078"/>
    </source>
</evidence>
<feature type="compositionally biased region" description="Basic and acidic residues" evidence="5">
    <location>
        <begin position="1"/>
        <end position="15"/>
    </location>
</feature>
<dbReference type="Pfam" id="PF00620">
    <property type="entry name" value="RhoGAP"/>
    <property type="match status" value="1"/>
</dbReference>
<reference evidence="7 8" key="1">
    <citation type="submission" date="2015-12" db="EMBL/GenBank/DDBJ databases">
        <title>Dictyostelia acquired genes for synthesis and detection of signals that induce cell-type specialization by lateral gene transfer from prokaryotes.</title>
        <authorList>
            <person name="Gloeckner G."/>
            <person name="Schaap P."/>
        </authorList>
    </citation>
    <scope>NUCLEOTIDE SEQUENCE [LARGE SCALE GENOMIC DNA]</scope>
    <source>
        <strain evidence="7 8">TK</strain>
    </source>
</reference>
<dbReference type="PROSITE" id="PS50238">
    <property type="entry name" value="RHOGAP"/>
    <property type="match status" value="1"/>
</dbReference>
<evidence type="ECO:0000256" key="3">
    <source>
        <dbReference type="ARBA" id="ARBA00022490"/>
    </source>
</evidence>
<dbReference type="InterPro" id="IPR008936">
    <property type="entry name" value="Rho_GTPase_activation_prot"/>
</dbReference>
<evidence type="ECO:0000256" key="5">
    <source>
        <dbReference type="SAM" id="MobiDB-lite"/>
    </source>
</evidence>
<organism evidence="7 8">
    <name type="scientific">Tieghemostelium lacteum</name>
    <name type="common">Slime mold</name>
    <name type="synonym">Dictyostelium lacteum</name>
    <dbReference type="NCBI Taxonomy" id="361077"/>
    <lineage>
        <taxon>Eukaryota</taxon>
        <taxon>Amoebozoa</taxon>
        <taxon>Evosea</taxon>
        <taxon>Eumycetozoa</taxon>
        <taxon>Dictyostelia</taxon>
        <taxon>Dictyosteliales</taxon>
        <taxon>Raperosteliaceae</taxon>
        <taxon>Tieghemostelium</taxon>
    </lineage>
</organism>
<comment type="caution">
    <text evidence="7">The sequence shown here is derived from an EMBL/GenBank/DDBJ whole genome shotgun (WGS) entry which is preliminary data.</text>
</comment>